<feature type="compositionally biased region" description="Acidic residues" evidence="1">
    <location>
        <begin position="19"/>
        <end position="28"/>
    </location>
</feature>
<name>A0A8S9N7X0_BRACR</name>
<dbReference type="GO" id="GO:0046976">
    <property type="term" value="F:histone H3K27 methyltransferase activity"/>
    <property type="evidence" value="ECO:0007669"/>
    <property type="project" value="TreeGrafter"/>
</dbReference>
<dbReference type="GO" id="GO:0003682">
    <property type="term" value="F:chromatin binding"/>
    <property type="evidence" value="ECO:0007669"/>
    <property type="project" value="TreeGrafter"/>
</dbReference>
<evidence type="ECO:0000313" key="3">
    <source>
        <dbReference type="Proteomes" id="UP000712600"/>
    </source>
</evidence>
<comment type="caution">
    <text evidence="2">The sequence shown here is derived from an EMBL/GenBank/DDBJ whole genome shotgun (WGS) entry which is preliminary data.</text>
</comment>
<dbReference type="Proteomes" id="UP000712600">
    <property type="component" value="Unassembled WGS sequence"/>
</dbReference>
<dbReference type="GO" id="GO:0005634">
    <property type="term" value="C:nucleus"/>
    <property type="evidence" value="ECO:0007669"/>
    <property type="project" value="TreeGrafter"/>
</dbReference>
<sequence>MVTETDDSDSSGRIRIEDGVDDDIDDDGESLVEGLDEKLNHLKRKIQGERVRSIQERFEVNKKKVDVHVTTPFSSNGGDDSDVFCTRMGKPLCKLTGFPHGVAERDYVPTKDVLSGSVRLPSAERIPPYTTWIFLDRHEFHSDVLNQNQRMVEDQSVVGRRQIYYDQHGGETLICSDSEEEPEPEEEKREYSEGEDCIIWLVFQRVPRNLHPLAPYLKPALLGIDMTTPMIHADYSQNWSGEREAESSRRRGEASMVTETDDSDSSGRIRIEDGVDDDDDDDDDGESLVEGLDEKLNHLKRKIQGERVRSIQERFEVNKNKVDVHVTTPFSSKGGGDDSDVFCTRMEKPLCKLTGFPHGVAERDYVPTKDVVSGSVRLPSAERIPPYTTWIFLDRHEFHSDVLDQNQRMVEDQSVVGRRQIYYDQHGGETLICSDSEEEPEPEEEKREYSEGGNCGAGILVDAKEK</sequence>
<dbReference type="InterPro" id="IPR045318">
    <property type="entry name" value="EZH1/2-like"/>
</dbReference>
<feature type="compositionally biased region" description="Basic and acidic residues" evidence="1">
    <location>
        <begin position="241"/>
        <end position="253"/>
    </location>
</feature>
<dbReference type="EMBL" id="QGKX02001621">
    <property type="protein sequence ID" value="KAF3500240.1"/>
    <property type="molecule type" value="Genomic_DNA"/>
</dbReference>
<protein>
    <submittedName>
        <fullName evidence="2">Uncharacterized protein</fullName>
    </submittedName>
</protein>
<feature type="region of interest" description="Disordered" evidence="1">
    <location>
        <begin position="237"/>
        <end position="288"/>
    </location>
</feature>
<accession>A0A8S9N7X0</accession>
<dbReference type="PANTHER" id="PTHR45747">
    <property type="entry name" value="HISTONE-LYSINE N-METHYLTRANSFERASE E(Z)"/>
    <property type="match status" value="1"/>
</dbReference>
<dbReference type="GO" id="GO:0031507">
    <property type="term" value="P:heterochromatin formation"/>
    <property type="evidence" value="ECO:0007669"/>
    <property type="project" value="TreeGrafter"/>
</dbReference>
<feature type="region of interest" description="Disordered" evidence="1">
    <location>
        <begin position="1"/>
        <end position="28"/>
    </location>
</feature>
<evidence type="ECO:0000313" key="2">
    <source>
        <dbReference type="EMBL" id="KAF3500240.1"/>
    </source>
</evidence>
<gene>
    <name evidence="2" type="ORF">F2Q69_00039479</name>
</gene>
<dbReference type="AlphaFoldDB" id="A0A8S9N7X0"/>
<proteinExistence type="predicted"/>
<feature type="compositionally biased region" description="Acidic residues" evidence="1">
    <location>
        <begin position="274"/>
        <end position="287"/>
    </location>
</feature>
<evidence type="ECO:0000256" key="1">
    <source>
        <dbReference type="SAM" id="MobiDB-lite"/>
    </source>
</evidence>
<organism evidence="2 3">
    <name type="scientific">Brassica cretica</name>
    <name type="common">Mustard</name>
    <dbReference type="NCBI Taxonomy" id="69181"/>
    <lineage>
        <taxon>Eukaryota</taxon>
        <taxon>Viridiplantae</taxon>
        <taxon>Streptophyta</taxon>
        <taxon>Embryophyta</taxon>
        <taxon>Tracheophyta</taxon>
        <taxon>Spermatophyta</taxon>
        <taxon>Magnoliopsida</taxon>
        <taxon>eudicotyledons</taxon>
        <taxon>Gunneridae</taxon>
        <taxon>Pentapetalae</taxon>
        <taxon>rosids</taxon>
        <taxon>malvids</taxon>
        <taxon>Brassicales</taxon>
        <taxon>Brassicaceae</taxon>
        <taxon>Brassiceae</taxon>
        <taxon>Brassica</taxon>
    </lineage>
</organism>
<reference evidence="2" key="1">
    <citation type="submission" date="2019-12" db="EMBL/GenBank/DDBJ databases">
        <title>Genome sequencing and annotation of Brassica cretica.</title>
        <authorList>
            <person name="Studholme D.J."/>
            <person name="Sarris P."/>
        </authorList>
    </citation>
    <scope>NUCLEOTIDE SEQUENCE</scope>
    <source>
        <strain evidence="2">PFS-109/04</strain>
        <tissue evidence="2">Leaf</tissue>
    </source>
</reference>
<dbReference type="PANTHER" id="PTHR45747:SF14">
    <property type="entry name" value="HISTONE-LYSINE N-METHYLTRANSFERASE EZA1"/>
    <property type="match status" value="1"/>
</dbReference>
<feature type="region of interest" description="Disordered" evidence="1">
    <location>
        <begin position="431"/>
        <end position="466"/>
    </location>
</feature>